<dbReference type="AlphaFoldDB" id="A0A518DYB8"/>
<sequence>MQVSENQLRSSAAAAFDEKENCSSGSWVTTSLTSGLSLLRDQILRRVHDDVQLVGGMDSMIMSVAPSRKRKAALLEIEIYLIAESTLYVERKQSLTDPRWYAQWLGNLRLPDLFQEPTVQNRLERYLVKTPDERRMKFARVLEKTLPEATRAPLVLYRLIPSATEIVTAVALGDVFDPSELRNQQLFWLPSISDCQDCLGRPLDNGEQCKQCGNPIWHYAWLESSD</sequence>
<organism evidence="1 2">
    <name type="scientific">Lignipirellula cremea</name>
    <dbReference type="NCBI Taxonomy" id="2528010"/>
    <lineage>
        <taxon>Bacteria</taxon>
        <taxon>Pseudomonadati</taxon>
        <taxon>Planctomycetota</taxon>
        <taxon>Planctomycetia</taxon>
        <taxon>Pirellulales</taxon>
        <taxon>Pirellulaceae</taxon>
        <taxon>Lignipirellula</taxon>
    </lineage>
</organism>
<dbReference type="OrthoDB" id="254300at2"/>
<proteinExistence type="predicted"/>
<evidence type="ECO:0000313" key="1">
    <source>
        <dbReference type="EMBL" id="QDU96840.1"/>
    </source>
</evidence>
<dbReference type="RefSeq" id="WP_145055499.1">
    <property type="nucleotide sequence ID" value="NZ_CP036433.1"/>
</dbReference>
<accession>A0A518DYB8</accession>
<dbReference type="KEGG" id="lcre:Pla8534_46620"/>
<reference evidence="1 2" key="1">
    <citation type="submission" date="2019-02" db="EMBL/GenBank/DDBJ databases">
        <title>Deep-cultivation of Planctomycetes and their phenomic and genomic characterization uncovers novel biology.</title>
        <authorList>
            <person name="Wiegand S."/>
            <person name="Jogler M."/>
            <person name="Boedeker C."/>
            <person name="Pinto D."/>
            <person name="Vollmers J."/>
            <person name="Rivas-Marin E."/>
            <person name="Kohn T."/>
            <person name="Peeters S.H."/>
            <person name="Heuer A."/>
            <person name="Rast P."/>
            <person name="Oberbeckmann S."/>
            <person name="Bunk B."/>
            <person name="Jeske O."/>
            <person name="Meyerdierks A."/>
            <person name="Storesund J.E."/>
            <person name="Kallscheuer N."/>
            <person name="Luecker S."/>
            <person name="Lage O.M."/>
            <person name="Pohl T."/>
            <person name="Merkel B.J."/>
            <person name="Hornburger P."/>
            <person name="Mueller R.-W."/>
            <person name="Bruemmer F."/>
            <person name="Labrenz M."/>
            <person name="Spormann A.M."/>
            <person name="Op den Camp H."/>
            <person name="Overmann J."/>
            <person name="Amann R."/>
            <person name="Jetten M.S.M."/>
            <person name="Mascher T."/>
            <person name="Medema M.H."/>
            <person name="Devos D.P."/>
            <person name="Kaster A.-K."/>
            <person name="Ovreas L."/>
            <person name="Rohde M."/>
            <person name="Galperin M.Y."/>
            <person name="Jogler C."/>
        </authorList>
    </citation>
    <scope>NUCLEOTIDE SEQUENCE [LARGE SCALE GENOMIC DNA]</scope>
    <source>
        <strain evidence="1 2">Pla85_3_4</strain>
    </source>
</reference>
<name>A0A518DYB8_9BACT</name>
<dbReference type="EMBL" id="CP036433">
    <property type="protein sequence ID" value="QDU96840.1"/>
    <property type="molecule type" value="Genomic_DNA"/>
</dbReference>
<dbReference type="Proteomes" id="UP000317648">
    <property type="component" value="Chromosome"/>
</dbReference>
<protein>
    <submittedName>
        <fullName evidence="1">Uncharacterized protein</fullName>
    </submittedName>
</protein>
<gene>
    <name evidence="1" type="ORF">Pla8534_46620</name>
</gene>
<evidence type="ECO:0000313" key="2">
    <source>
        <dbReference type="Proteomes" id="UP000317648"/>
    </source>
</evidence>
<keyword evidence="2" id="KW-1185">Reference proteome</keyword>